<accession>A0A6G0T9C3</accession>
<proteinExistence type="predicted"/>
<name>A0A6G0T9C3_APHGL</name>
<feature type="region of interest" description="Disordered" evidence="1">
    <location>
        <begin position="45"/>
        <end position="184"/>
    </location>
</feature>
<feature type="compositionally biased region" description="Low complexity" evidence="1">
    <location>
        <begin position="205"/>
        <end position="218"/>
    </location>
</feature>
<feature type="compositionally biased region" description="Basic residues" evidence="1">
    <location>
        <begin position="122"/>
        <end position="143"/>
    </location>
</feature>
<organism evidence="2 3">
    <name type="scientific">Aphis glycines</name>
    <name type="common">Soybean aphid</name>
    <dbReference type="NCBI Taxonomy" id="307491"/>
    <lineage>
        <taxon>Eukaryota</taxon>
        <taxon>Metazoa</taxon>
        <taxon>Ecdysozoa</taxon>
        <taxon>Arthropoda</taxon>
        <taxon>Hexapoda</taxon>
        <taxon>Insecta</taxon>
        <taxon>Pterygota</taxon>
        <taxon>Neoptera</taxon>
        <taxon>Paraneoptera</taxon>
        <taxon>Hemiptera</taxon>
        <taxon>Sternorrhyncha</taxon>
        <taxon>Aphidomorpha</taxon>
        <taxon>Aphidoidea</taxon>
        <taxon>Aphididae</taxon>
        <taxon>Aphidini</taxon>
        <taxon>Aphis</taxon>
        <taxon>Aphis</taxon>
    </lineage>
</organism>
<sequence>MLCDNQVENRQQSVCQRFPGFVEADRIRKGNDGVDVERAPHAQDAVVGPGRRSQSADGRRTGRAGGQVTAVPAGGRGRGRRERPVRSAVRHIQRGRGGRRPTPVEPVGVDAGPGRPLPAAGRGRRRRSQRHGRGRSRRSRRRSQQQQQQQHQQHHHHQQQQQHHHQQQQQQQHHQNLYQQHQAAAAAANGFRFSPYLVTPPQLSSVPAAIRSPSPSSPDTACSSDRSPHGGGGGHRTTPH</sequence>
<gene>
    <name evidence="2" type="ORF">AGLY_012050</name>
</gene>
<evidence type="ECO:0000313" key="3">
    <source>
        <dbReference type="Proteomes" id="UP000475862"/>
    </source>
</evidence>
<dbReference type="AlphaFoldDB" id="A0A6G0T9C3"/>
<keyword evidence="3" id="KW-1185">Reference proteome</keyword>
<evidence type="ECO:0000313" key="2">
    <source>
        <dbReference type="EMBL" id="KAE9528479.1"/>
    </source>
</evidence>
<evidence type="ECO:0000256" key="1">
    <source>
        <dbReference type="SAM" id="MobiDB-lite"/>
    </source>
</evidence>
<reference evidence="2 3" key="1">
    <citation type="submission" date="2019-08" db="EMBL/GenBank/DDBJ databases">
        <title>The genome of the soybean aphid Biotype 1, its phylome, world population structure and adaptation to the North American continent.</title>
        <authorList>
            <person name="Giordano R."/>
            <person name="Donthu R.K."/>
            <person name="Hernandez A.G."/>
            <person name="Wright C.L."/>
            <person name="Zimin A.V."/>
        </authorList>
    </citation>
    <scope>NUCLEOTIDE SEQUENCE [LARGE SCALE GENOMIC DNA]</scope>
    <source>
        <tissue evidence="2">Whole aphids</tissue>
    </source>
</reference>
<dbReference type="Proteomes" id="UP000475862">
    <property type="component" value="Unassembled WGS sequence"/>
</dbReference>
<feature type="compositionally biased region" description="Gly residues" evidence="1">
    <location>
        <begin position="229"/>
        <end position="240"/>
    </location>
</feature>
<protein>
    <submittedName>
        <fullName evidence="2">Uncharacterized protein</fullName>
    </submittedName>
</protein>
<comment type="caution">
    <text evidence="2">The sequence shown here is derived from an EMBL/GenBank/DDBJ whole genome shotgun (WGS) entry which is preliminary data.</text>
</comment>
<dbReference type="EMBL" id="VYZN01000048">
    <property type="protein sequence ID" value="KAE9528479.1"/>
    <property type="molecule type" value="Genomic_DNA"/>
</dbReference>
<feature type="compositionally biased region" description="Basic residues" evidence="1">
    <location>
        <begin position="152"/>
        <end position="166"/>
    </location>
</feature>
<feature type="compositionally biased region" description="Basic residues" evidence="1">
    <location>
        <begin position="77"/>
        <end position="99"/>
    </location>
</feature>
<feature type="region of interest" description="Disordered" evidence="1">
    <location>
        <begin position="205"/>
        <end position="240"/>
    </location>
</feature>